<reference evidence="1" key="1">
    <citation type="journal article" date="2014" name="Front. Microbiol.">
        <title>High frequency of phylogenetically diverse reductive dehalogenase-homologous genes in deep subseafloor sedimentary metagenomes.</title>
        <authorList>
            <person name="Kawai M."/>
            <person name="Futagami T."/>
            <person name="Toyoda A."/>
            <person name="Takaki Y."/>
            <person name="Nishi S."/>
            <person name="Hori S."/>
            <person name="Arai W."/>
            <person name="Tsubouchi T."/>
            <person name="Morono Y."/>
            <person name="Uchiyama I."/>
            <person name="Ito T."/>
            <person name="Fujiyama A."/>
            <person name="Inagaki F."/>
            <person name="Takami H."/>
        </authorList>
    </citation>
    <scope>NUCLEOTIDE SEQUENCE</scope>
    <source>
        <strain evidence="1">Expedition CK06-06</strain>
    </source>
</reference>
<dbReference type="AlphaFoldDB" id="X0VJZ5"/>
<name>X0VJZ5_9ZZZZ</name>
<sequence length="128" mass="14325">MVDAQAKKAGGIVLLVREQTWEVSVRVCTGIGGIKVRYYNQPAICERAIDIGNREAQKVALNPMEHRGNDHDIVPSAIRDGMSLRNAGLLKTNPRKGFLACMDRIGRWLNDMRFPGRMVAQESRSYPT</sequence>
<evidence type="ECO:0000313" key="1">
    <source>
        <dbReference type="EMBL" id="GAG00896.1"/>
    </source>
</evidence>
<accession>X0VJZ5</accession>
<comment type="caution">
    <text evidence="1">The sequence shown here is derived from an EMBL/GenBank/DDBJ whole genome shotgun (WGS) entry which is preliminary data.</text>
</comment>
<feature type="non-terminal residue" evidence="1">
    <location>
        <position position="128"/>
    </location>
</feature>
<gene>
    <name evidence="1" type="ORF">S01H1_45517</name>
</gene>
<proteinExistence type="predicted"/>
<protein>
    <submittedName>
        <fullName evidence="1">Uncharacterized protein</fullName>
    </submittedName>
</protein>
<dbReference type="EMBL" id="BARS01029090">
    <property type="protein sequence ID" value="GAG00896.1"/>
    <property type="molecule type" value="Genomic_DNA"/>
</dbReference>
<organism evidence="1">
    <name type="scientific">marine sediment metagenome</name>
    <dbReference type="NCBI Taxonomy" id="412755"/>
    <lineage>
        <taxon>unclassified sequences</taxon>
        <taxon>metagenomes</taxon>
        <taxon>ecological metagenomes</taxon>
    </lineage>
</organism>